<dbReference type="FunFam" id="3.80.10.10:FF:000036">
    <property type="entry name" value="protein scribble homolog isoform X1"/>
    <property type="match status" value="1"/>
</dbReference>
<feature type="domain" description="PDZ" evidence="25">
    <location>
        <begin position="863"/>
        <end position="951"/>
    </location>
</feature>
<dbReference type="FunFam" id="3.80.10.10:FF:000072">
    <property type="entry name" value="protein scribble homolog isoform X1"/>
    <property type="match status" value="1"/>
</dbReference>
<dbReference type="PANTHER" id="PTHR23119:SF57">
    <property type="entry name" value="PROTEIN SCRIBBLE HOMOLOG"/>
    <property type="match status" value="1"/>
</dbReference>
<dbReference type="GO" id="GO:0045197">
    <property type="term" value="P:establishment or maintenance of epithelial cell apical/basal polarity"/>
    <property type="evidence" value="ECO:0007669"/>
    <property type="project" value="TreeGrafter"/>
</dbReference>
<evidence type="ECO:0000256" key="14">
    <source>
        <dbReference type="ARBA" id="ARBA00023018"/>
    </source>
</evidence>
<keyword evidence="17" id="KW-0564">Palmitate</keyword>
<dbReference type="InterPro" id="IPR055414">
    <property type="entry name" value="LRR_R13L4/SHOC2-like"/>
</dbReference>
<dbReference type="GO" id="GO:0016477">
    <property type="term" value="P:cell migration"/>
    <property type="evidence" value="ECO:0007669"/>
    <property type="project" value="Ensembl"/>
</dbReference>
<evidence type="ECO:0000256" key="24">
    <source>
        <dbReference type="SAM" id="MobiDB-lite"/>
    </source>
</evidence>
<sequence length="1730" mass="185033">MLKCIPLWRCNRHVESVDKRHCSLQAVPEEIYRYSRSLEELLLDANQLRELPKPFFRLLNLRKLGLSDNEIQRLPPEVANFMQLVELDVSRNDIPEIPESIKFCKALEIADFSGNPLSRLPDGFTQLRSLAHLALNDVSLQALPGDVGNLANLVTLELRENLLKSLPASLSFLVKLEQLDLGGNDLEVLPDTLGALPNLRELWLDRNQLSALPPELGNLRRLVCLDVSENRLEELPAELGGLVLLTDLLLSQNLLRRLPDGIGQLKQLSILKVDQNRLCEVTEAIGDCENLSELILTENLLMALPRSLGKLTKLTNLNVDRNHLETLPPEIGGCVALSVLSLRDNRLAVLPPELAHTAELHVLDVAGNRLQSLPFALTHLNLKALWLAENQAQPMLRFQTEDDARTGEKVLTCYLLPQQPPSSLEDAGQQGSLSESWSDAPPSRVSVIQFLEAPTGDEDAEEAAAEKRGLQRRATPHPSELKVMKRSIEGRRSEACPCQPDPGSPLPAEEEKRLSAESGLSEDSRPSASTVSEAEPEGPSAEAQGGSQQEATSAGGEEDAEEDYEEPAVHFAEDALLPGDDRESEEGQPEAPWTLPGGRQRLIRKDTPHYKKHFKISKLPQPEAVVALLQGMQPDGEGPVAPGGWHNGPHAPWAPRAQKEEEEEEEEEGSPREEEEEEEEESRAEEEASTEEEDKEGAVASAPSVKGVSFDQANNLLIEPARIEEEELTLTILRQTGGLGISIAGGKGSTPYKGDDEGIFISRVSEEGPAARAGVRVGDKLLEVNGVALQGAEHHEAVEALRGAGTAVQMRVWRERMVEPENAVTITPLRPEDDYSPRERRGGGLRLPLLPAESPGPLRQRHVACLARSERGLGFSIAGGKGSTPYRAGDAGIFISRIAEGGAAHRAGTLQVGDRVLSINGVDVTEARHDHAVSLLTAASPTIALLLEREAGGPLPPSPPPHSSSLPTAAVAITSTTTTSITTAIPGEPGLPSLAPSLLAATLEGPYPVEEIRLPRAGGPLGLSIVGGSDHSSHPFGVQEPGVFISKVLPRGLAARSGLRVGDRILAVNGQDMRDATHQEAVSALLRPCLELSLLVRRDPAPPGLRELCIQKAPGERLGISIRGGARGHAGNPRDPTDEGIFISKVSPTGAAGRDGRLRVGLRLLEVNQQSLLGLTHGEAVQLLRGVGDTLTVLVCDGFDAGSSAALEVSPGVIANPFAAGISHRNSLESISSIDRELSPEGPGKEKEPPGQTLHWGPEATEATGRGLQPLKLDYRALAAVPSAGGVQRVPSGAAGAKMAEAPCSPSGQQPPSPPSPDELPANVKQAYRAFAAVPTSHPPEDALAQPPTPGPAASPEQLSFRERQKYFELEVRVPQAEGPPKRVSLVGADDLRKMQEEEARKLQQKRAQMLRDVAEAGAEAGLALDGEALGEEEQEDEPPWAGLSPSSRQSPASPPPLGSGAPVRTAKAERRHQERLRVQSPEPPAPERALSPAERRALEAEKRALWRAARMKSLEQDALRAQMVLTRSQEGRGMRGPLERLAEAPSPAPTPSPTPLEGPWVRAGGGVSLLLGLLPTPASCPPRPRPPDQHLPGTPGEEPVAMPSLHPQGMGGVWPAPTPVALTPSSSHSLPLPSRCPFKPLSGKKFDYRAFAALPSSRPVYDIQVPGLQASACLPPRPCLPPPPSAPAGPPRVLPWPCFSIPLPPSAGLCGPQGWEPTCGWFGAGLAPA</sequence>
<dbReference type="SMART" id="SM00228">
    <property type="entry name" value="PDZ"/>
    <property type="match status" value="4"/>
</dbReference>
<evidence type="ECO:0000256" key="10">
    <source>
        <dbReference type="ARBA" id="ARBA00022614"/>
    </source>
</evidence>
<dbReference type="GO" id="GO:0001768">
    <property type="term" value="P:establishment of T cell polarity"/>
    <property type="evidence" value="ECO:0007669"/>
    <property type="project" value="Ensembl"/>
</dbReference>
<dbReference type="InterPro" id="IPR001611">
    <property type="entry name" value="Leu-rich_rpt"/>
</dbReference>
<feature type="compositionally biased region" description="Basic and acidic residues" evidence="24">
    <location>
        <begin position="1234"/>
        <end position="1249"/>
    </location>
</feature>
<keyword evidence="6" id="KW-0217">Developmental protein</keyword>
<feature type="region of interest" description="Disordered" evidence="24">
    <location>
        <begin position="1527"/>
        <end position="1559"/>
    </location>
</feature>
<comment type="similarity">
    <text evidence="5">Belongs to the LAP (LRR and PDZ) protein family.</text>
</comment>
<dbReference type="InterPro" id="IPR003591">
    <property type="entry name" value="Leu-rich_rpt_typical-subtyp"/>
</dbReference>
<evidence type="ECO:0000256" key="8">
    <source>
        <dbReference type="ARBA" id="ARBA00022490"/>
    </source>
</evidence>
<dbReference type="GO" id="GO:0008283">
    <property type="term" value="P:cell population proliferation"/>
    <property type="evidence" value="ECO:0007669"/>
    <property type="project" value="Ensembl"/>
</dbReference>
<dbReference type="GO" id="GO:0035089">
    <property type="term" value="P:establishment of apical/basal cell polarity"/>
    <property type="evidence" value="ECO:0007669"/>
    <property type="project" value="Ensembl"/>
</dbReference>
<keyword evidence="18" id="KW-0966">Cell projection</keyword>
<evidence type="ECO:0000256" key="9">
    <source>
        <dbReference type="ARBA" id="ARBA00022553"/>
    </source>
</evidence>
<keyword evidence="13" id="KW-0965">Cell junction</keyword>
<feature type="compositionally biased region" description="Pro residues" evidence="24">
    <location>
        <begin position="1309"/>
        <end position="1318"/>
    </location>
</feature>
<dbReference type="PANTHER" id="PTHR23119">
    <property type="entry name" value="DISCS LARGE"/>
    <property type="match status" value="1"/>
</dbReference>
<dbReference type="Gene3D" id="2.30.42.10">
    <property type="match status" value="4"/>
</dbReference>
<evidence type="ECO:0000256" key="1">
    <source>
        <dbReference type="ARBA" id="ARBA00004202"/>
    </source>
</evidence>
<dbReference type="GO" id="GO:0046007">
    <property type="term" value="P:negative regulation of activated T cell proliferation"/>
    <property type="evidence" value="ECO:0007669"/>
    <property type="project" value="Ensembl"/>
</dbReference>
<evidence type="ECO:0000256" key="7">
    <source>
        <dbReference type="ARBA" id="ARBA00022475"/>
    </source>
</evidence>
<dbReference type="GO" id="GO:0045211">
    <property type="term" value="C:postsynaptic membrane"/>
    <property type="evidence" value="ECO:0007669"/>
    <property type="project" value="Ensembl"/>
</dbReference>
<dbReference type="GO" id="GO:0050918">
    <property type="term" value="P:positive chemotaxis"/>
    <property type="evidence" value="ECO:0007669"/>
    <property type="project" value="Ensembl"/>
</dbReference>
<keyword evidence="16" id="KW-0472">Membrane</keyword>
<dbReference type="Gene3D" id="3.80.10.10">
    <property type="entry name" value="Ribonuclease Inhibitor"/>
    <property type="match status" value="3"/>
</dbReference>
<dbReference type="CDD" id="cd06702">
    <property type="entry name" value="PDZ3_Scribble-like"/>
    <property type="match status" value="1"/>
</dbReference>
<feature type="compositionally biased region" description="Basic and acidic residues" evidence="24">
    <location>
        <begin position="1467"/>
        <end position="1478"/>
    </location>
</feature>
<dbReference type="GO" id="GO:0030859">
    <property type="term" value="P:polarized epithelial cell differentiation"/>
    <property type="evidence" value="ECO:0007669"/>
    <property type="project" value="Ensembl"/>
</dbReference>
<evidence type="ECO:0000256" key="19">
    <source>
        <dbReference type="ARBA" id="ARBA00023288"/>
    </source>
</evidence>
<dbReference type="GO" id="GO:0016323">
    <property type="term" value="C:basolateral plasma membrane"/>
    <property type="evidence" value="ECO:0007669"/>
    <property type="project" value="Ensembl"/>
</dbReference>
<evidence type="ECO:0000256" key="11">
    <source>
        <dbReference type="ARBA" id="ARBA00022737"/>
    </source>
</evidence>
<evidence type="ECO:0000256" key="16">
    <source>
        <dbReference type="ARBA" id="ARBA00023136"/>
    </source>
</evidence>
<accession>A0A2I3LYB7</accession>
<dbReference type="InterPro" id="IPR032675">
    <property type="entry name" value="LRR_dom_sf"/>
</dbReference>
<evidence type="ECO:0000256" key="4">
    <source>
        <dbReference type="ARBA" id="ARBA00004536"/>
    </source>
</evidence>
<dbReference type="GO" id="GO:0036342">
    <property type="term" value="P:post-anal tail morphogenesis"/>
    <property type="evidence" value="ECO:0007669"/>
    <property type="project" value="Ensembl"/>
</dbReference>
<dbReference type="GO" id="GO:0021747">
    <property type="term" value="P:cochlear nucleus development"/>
    <property type="evidence" value="ECO:0007669"/>
    <property type="project" value="Ensembl"/>
</dbReference>
<comment type="subcellular location">
    <subcellularLocation>
        <location evidence="4">Cell junction</location>
        <location evidence="4">Adherens junction</location>
    </subcellularLocation>
    <subcellularLocation>
        <location evidence="1">Cell membrane</location>
        <topology evidence="1">Peripheral membrane protein</topology>
    </subcellularLocation>
    <subcellularLocation>
        <location evidence="3">Cell projection</location>
        <location evidence="3">Lamellipodium</location>
    </subcellularLocation>
    <subcellularLocation>
        <location evidence="2">Cytoplasm</location>
    </subcellularLocation>
    <subcellularLocation>
        <location evidence="21">Postsynapse</location>
    </subcellularLocation>
    <subcellularLocation>
        <location evidence="20">Presynapse</location>
    </subcellularLocation>
</comment>
<feature type="region of interest" description="Disordered" evidence="24">
    <location>
        <begin position="1234"/>
        <end position="1259"/>
    </location>
</feature>
<evidence type="ECO:0000256" key="17">
    <source>
        <dbReference type="ARBA" id="ARBA00023139"/>
    </source>
</evidence>
<dbReference type="Pfam" id="PF23598">
    <property type="entry name" value="LRR_14"/>
    <property type="match status" value="1"/>
</dbReference>
<evidence type="ECO:0000256" key="12">
    <source>
        <dbReference type="ARBA" id="ARBA00022782"/>
    </source>
</evidence>
<name>A0A2I3LYB7_PAPAN</name>
<dbReference type="SUPFAM" id="SSF50156">
    <property type="entry name" value="PDZ domain-like"/>
    <property type="match status" value="4"/>
</dbReference>
<feature type="region of interest" description="Disordered" evidence="24">
    <location>
        <begin position="828"/>
        <end position="853"/>
    </location>
</feature>
<feature type="region of interest" description="Disordered" evidence="24">
    <location>
        <begin position="1334"/>
        <end position="1362"/>
    </location>
</feature>
<keyword evidence="14" id="KW-0770">Synapse</keyword>
<dbReference type="GO" id="GO:0048488">
    <property type="term" value="P:synaptic vesicle endocytosis"/>
    <property type="evidence" value="ECO:0007669"/>
    <property type="project" value="Ensembl"/>
</dbReference>
<feature type="compositionally biased region" description="Acidic residues" evidence="24">
    <location>
        <begin position="1429"/>
        <end position="1439"/>
    </location>
</feature>
<dbReference type="Ensembl" id="ENSPANT00000034070.2">
    <property type="protein sequence ID" value="ENSPANP00000028450.2"/>
    <property type="gene ID" value="ENSPANG00000006009.3"/>
</dbReference>
<evidence type="ECO:0000256" key="22">
    <source>
        <dbReference type="ARBA" id="ARBA00072775"/>
    </source>
</evidence>
<dbReference type="SMART" id="SM00364">
    <property type="entry name" value="LRR_BAC"/>
    <property type="match status" value="10"/>
</dbReference>
<feature type="domain" description="PDZ" evidence="25">
    <location>
        <begin position="1011"/>
        <end position="1100"/>
    </location>
</feature>
<feature type="compositionally biased region" description="Acidic residues" evidence="24">
    <location>
        <begin position="660"/>
        <end position="695"/>
    </location>
</feature>
<feature type="region of interest" description="Disordered" evidence="24">
    <location>
        <begin position="628"/>
        <end position="706"/>
    </location>
</feature>
<dbReference type="OMA" id="HYTKRAR"/>
<feature type="compositionally biased region" description="Basic and acidic residues" evidence="24">
    <location>
        <begin position="830"/>
        <end position="842"/>
    </location>
</feature>
<reference evidence="26" key="2">
    <citation type="submission" date="2025-08" db="UniProtKB">
        <authorList>
            <consortium name="Ensembl"/>
        </authorList>
    </citation>
    <scope>IDENTIFICATION</scope>
</reference>
<keyword evidence="10" id="KW-0433">Leucine-rich repeat</keyword>
<dbReference type="SUPFAM" id="SSF52058">
    <property type="entry name" value="L domain-like"/>
    <property type="match status" value="2"/>
</dbReference>
<keyword evidence="19" id="KW-0449">Lipoprotein</keyword>
<feature type="compositionally biased region" description="Acidic residues" evidence="24">
    <location>
        <begin position="556"/>
        <end position="566"/>
    </location>
</feature>
<dbReference type="FunFam" id="2.30.42.10:FF:000064">
    <property type="entry name" value="protein lap4 isoform X1"/>
    <property type="match status" value="1"/>
</dbReference>
<keyword evidence="15" id="KW-0175">Coiled coil</keyword>
<dbReference type="GO" id="GO:0043113">
    <property type="term" value="P:receptor clustering"/>
    <property type="evidence" value="ECO:0007669"/>
    <property type="project" value="TreeGrafter"/>
</dbReference>
<dbReference type="CDD" id="cd06703">
    <property type="entry name" value="PDZ2_Scribble-like"/>
    <property type="match status" value="1"/>
</dbReference>
<evidence type="ECO:0000313" key="27">
    <source>
        <dbReference type="Proteomes" id="UP000028761"/>
    </source>
</evidence>
<dbReference type="InterPro" id="IPR036034">
    <property type="entry name" value="PDZ_sf"/>
</dbReference>
<feature type="region of interest" description="Disordered" evidence="24">
    <location>
        <begin position="1419"/>
        <end position="1497"/>
    </location>
</feature>
<dbReference type="FunFam" id="2.30.42.10:FF:000074">
    <property type="entry name" value="protein scribble homolog isoform X2"/>
    <property type="match status" value="1"/>
</dbReference>
<dbReference type="GO" id="GO:0044291">
    <property type="term" value="C:cell-cell contact zone"/>
    <property type="evidence" value="ECO:0007669"/>
    <property type="project" value="Ensembl"/>
</dbReference>
<dbReference type="Pfam" id="PF00595">
    <property type="entry name" value="PDZ"/>
    <property type="match status" value="4"/>
</dbReference>
<dbReference type="GO" id="GO:0035748">
    <property type="term" value="C:myelin sheath abaxonal region"/>
    <property type="evidence" value="ECO:0007669"/>
    <property type="project" value="Ensembl"/>
</dbReference>
<feature type="compositionally biased region" description="Low complexity" evidence="24">
    <location>
        <begin position="1419"/>
        <end position="1428"/>
    </location>
</feature>
<dbReference type="GO" id="GO:0060088">
    <property type="term" value="P:auditory receptor cell stereocilium organization"/>
    <property type="evidence" value="ECO:0007669"/>
    <property type="project" value="Ensembl"/>
</dbReference>
<dbReference type="GO" id="GO:0098609">
    <property type="term" value="P:cell-cell adhesion"/>
    <property type="evidence" value="ECO:0007669"/>
    <property type="project" value="Ensembl"/>
</dbReference>
<dbReference type="InterPro" id="IPR001478">
    <property type="entry name" value="PDZ"/>
</dbReference>
<dbReference type="FunFam" id="3.80.10.10:FF:000202">
    <property type="entry name" value="protein scribble homolog isoform X2"/>
    <property type="match status" value="1"/>
</dbReference>
<evidence type="ECO:0000259" key="25">
    <source>
        <dbReference type="PROSITE" id="PS50106"/>
    </source>
</evidence>
<feature type="domain" description="PDZ" evidence="25">
    <location>
        <begin position="1107"/>
        <end position="1195"/>
    </location>
</feature>
<dbReference type="PROSITE" id="PS50106">
    <property type="entry name" value="PDZ"/>
    <property type="match status" value="4"/>
</dbReference>
<dbReference type="GO" id="GO:0032729">
    <property type="term" value="P:positive regulation of type II interferon production"/>
    <property type="evidence" value="ECO:0007669"/>
    <property type="project" value="Ensembl"/>
</dbReference>
<dbReference type="GO" id="GO:0001843">
    <property type="term" value="P:neural tube closure"/>
    <property type="evidence" value="ECO:0007669"/>
    <property type="project" value="Ensembl"/>
</dbReference>
<dbReference type="GO" id="GO:0001772">
    <property type="term" value="C:immunological synapse"/>
    <property type="evidence" value="ECO:0007669"/>
    <property type="project" value="Ensembl"/>
</dbReference>
<dbReference type="Bgee" id="ENSPANG00000006009">
    <property type="expression patterns" value="Expressed in arcuate nucleus of hypothalamus and 57 other cell types or tissues"/>
</dbReference>
<evidence type="ECO:0000256" key="3">
    <source>
        <dbReference type="ARBA" id="ARBA00004510"/>
    </source>
</evidence>
<dbReference type="GO" id="GO:0030027">
    <property type="term" value="C:lamellipodium"/>
    <property type="evidence" value="ECO:0007669"/>
    <property type="project" value="UniProtKB-SubCell"/>
</dbReference>
<dbReference type="GO" id="GO:0019901">
    <property type="term" value="F:protein kinase binding"/>
    <property type="evidence" value="ECO:0007669"/>
    <property type="project" value="TreeGrafter"/>
</dbReference>
<dbReference type="GO" id="GO:0045930">
    <property type="term" value="P:negative regulation of mitotic cell cycle"/>
    <property type="evidence" value="ECO:0007669"/>
    <property type="project" value="Ensembl"/>
</dbReference>
<feature type="compositionally biased region" description="Low complexity" evidence="24">
    <location>
        <begin position="537"/>
        <end position="546"/>
    </location>
</feature>
<dbReference type="PROSITE" id="PS51450">
    <property type="entry name" value="LRR"/>
    <property type="match status" value="3"/>
</dbReference>
<reference evidence="26 27" key="1">
    <citation type="submission" date="2012-03" db="EMBL/GenBank/DDBJ databases">
        <title>Whole Genome Assembly of Papio anubis.</title>
        <authorList>
            <person name="Liu Y.L."/>
            <person name="Abraham K.A."/>
            <person name="Akbar H.A."/>
            <person name="Ali S.A."/>
            <person name="Anosike U.A."/>
            <person name="Aqrawi P.A."/>
            <person name="Arias F.A."/>
            <person name="Attaway T.A."/>
            <person name="Awwad R.A."/>
            <person name="Babu C.B."/>
            <person name="Bandaranaike D.B."/>
            <person name="Battles P.B."/>
            <person name="Bell A.B."/>
            <person name="Beltran B.B."/>
            <person name="Berhane-Mersha D.B."/>
            <person name="Bess C.B."/>
            <person name="Bickham C.B."/>
            <person name="Bolden T.B."/>
            <person name="Carter K.C."/>
            <person name="Chau D.C."/>
            <person name="Chavez A.C."/>
            <person name="Clerc-Blankenburg K.C."/>
            <person name="Coyle M.C."/>
            <person name="Dao M.D."/>
            <person name="Davila M.L.D."/>
            <person name="Davy-Carroll L.D."/>
            <person name="Denson S.D."/>
            <person name="Dinh H.D."/>
            <person name="Fernandez S.F."/>
            <person name="Fernando P.F."/>
            <person name="Forbes L.F."/>
            <person name="Francis C.F."/>
            <person name="Francisco L.F."/>
            <person name="Fu Q.F."/>
            <person name="Garcia-Iii R.G."/>
            <person name="Garrett T.G."/>
            <person name="Gross S.G."/>
            <person name="Gubbala S.G."/>
            <person name="Hirani K.H."/>
            <person name="Hogues M.H."/>
            <person name="Hollins B.H."/>
            <person name="Jackson L.J."/>
            <person name="Javaid M.J."/>
            <person name="Jhangiani S.J."/>
            <person name="Johnson A.J."/>
            <person name="Johnson B.J."/>
            <person name="Jones J.J."/>
            <person name="Joshi V.J."/>
            <person name="Kalu J.K."/>
            <person name="Khan N.K."/>
            <person name="Korchina V.K."/>
            <person name="Kovar C.K."/>
            <person name="Lago L.L."/>
            <person name="Lara F.L."/>
            <person name="Le T.-K.L."/>
            <person name="Lee S.L."/>
            <person name="Legall-Iii F.L."/>
            <person name="Lemon S.L."/>
            <person name="Liu J.L."/>
            <person name="Liu Y.-S.L."/>
            <person name="Liyanage D.L."/>
            <person name="Lopez J.L."/>
            <person name="Lorensuhewa L.L."/>
            <person name="Mata R.M."/>
            <person name="Mathew T.M."/>
            <person name="Mercado C.M."/>
            <person name="Mercado I.M."/>
            <person name="Morales K.M."/>
            <person name="Morgan M.M."/>
            <person name="Munidasa M.M."/>
            <person name="Ngo D.N."/>
            <person name="Nguyen L.N."/>
            <person name="Nguyen T.N."/>
            <person name="Nguyen N.N."/>
            <person name="Obregon M.O."/>
            <person name="Okwuonu G.O."/>
            <person name="Ongeri F.O."/>
            <person name="Onwere C.O."/>
            <person name="Osifeso I.O."/>
            <person name="Parra A.P."/>
            <person name="Patil S.P."/>
            <person name="Perez A.P."/>
            <person name="Perez Y.P."/>
            <person name="Pham C.P."/>
            <person name="Pu L.-L.P."/>
            <person name="Puazo M.P."/>
            <person name="Quiroz J.Q."/>
            <person name="Rouhana J.R."/>
            <person name="Ruiz M.R."/>
            <person name="Ruiz S.-J.R."/>
            <person name="Saada N.S."/>
            <person name="Santibanez J.S."/>
            <person name="Scheel M.S."/>
            <person name="Schneider B.S."/>
            <person name="Simmons D.S."/>
            <person name="Sisson I.S."/>
            <person name="Tang L.-Y.T."/>
            <person name="Thornton R.T."/>
            <person name="Tisius J.T."/>
            <person name="Toledanes G.T."/>
            <person name="Trejos Z.T."/>
            <person name="Usmani K.U."/>
            <person name="Varghese R.V."/>
            <person name="Vattathil S.V."/>
            <person name="Vee V.V."/>
            <person name="Walker D.W."/>
            <person name="Weissenberger G.W."/>
            <person name="White C.W."/>
            <person name="Williams A.W."/>
            <person name="Woodworth J.W."/>
            <person name="Wright R.W."/>
            <person name="Zhu Y.Z."/>
            <person name="Han Y.H."/>
            <person name="Newsham I.N."/>
            <person name="Nazareth L.N."/>
            <person name="Worley K.W."/>
            <person name="Muzny D.M."/>
            <person name="Rogers J.R."/>
            <person name="Gibbs R.G."/>
        </authorList>
    </citation>
    <scope>NUCLEOTIDE SEQUENCE [LARGE SCALE GENOMIC DNA]</scope>
</reference>
<evidence type="ECO:0000256" key="23">
    <source>
        <dbReference type="ARBA" id="ARBA00083416"/>
    </source>
</evidence>
<dbReference type="SMART" id="SM00369">
    <property type="entry name" value="LRR_TYP"/>
    <property type="match status" value="11"/>
</dbReference>
<feature type="region of interest" description="Disordered" evidence="24">
    <location>
        <begin position="453"/>
        <end position="608"/>
    </location>
</feature>
<feature type="region of interest" description="Disordered" evidence="24">
    <location>
        <begin position="417"/>
        <end position="441"/>
    </location>
</feature>
<dbReference type="GO" id="GO:0042734">
    <property type="term" value="C:presynaptic membrane"/>
    <property type="evidence" value="ECO:0007669"/>
    <property type="project" value="Ensembl"/>
</dbReference>
<feature type="region of interest" description="Disordered" evidence="24">
    <location>
        <begin position="1286"/>
        <end position="1321"/>
    </location>
</feature>
<feature type="domain" description="PDZ" evidence="25">
    <location>
        <begin position="729"/>
        <end position="816"/>
    </location>
</feature>
<keyword evidence="27" id="KW-1185">Reference proteome</keyword>
<evidence type="ECO:0000256" key="6">
    <source>
        <dbReference type="ARBA" id="ARBA00022473"/>
    </source>
</evidence>
<keyword evidence="9" id="KW-0597">Phosphoprotein</keyword>
<evidence type="ECO:0000256" key="5">
    <source>
        <dbReference type="ARBA" id="ARBA00007772"/>
    </source>
</evidence>
<gene>
    <name evidence="26" type="primary">SCRIB</name>
</gene>
<feature type="compositionally biased region" description="Basic and acidic residues" evidence="24">
    <location>
        <begin position="479"/>
        <end position="494"/>
    </location>
</feature>
<evidence type="ECO:0000256" key="21">
    <source>
        <dbReference type="ARBA" id="ARBA00034110"/>
    </source>
</evidence>
<protein>
    <recommendedName>
        <fullName evidence="22">Protein scribble homolog</fullName>
    </recommendedName>
    <alternativeName>
        <fullName evidence="23">Protein LAP4</fullName>
    </alternativeName>
</protein>
<dbReference type="GO" id="GO:0034750">
    <property type="term" value="C:Scrib-APC-beta-catenin complex"/>
    <property type="evidence" value="ECO:0007669"/>
    <property type="project" value="Ensembl"/>
</dbReference>
<dbReference type="InterPro" id="IPR050614">
    <property type="entry name" value="Synaptic_Scaffolding_LAP-MAGUK"/>
</dbReference>
<keyword evidence="7" id="KW-1003">Cell membrane</keyword>
<dbReference type="GO" id="GO:0035591">
    <property type="term" value="F:signaling adaptor activity"/>
    <property type="evidence" value="ECO:0007669"/>
    <property type="project" value="Ensembl"/>
</dbReference>
<evidence type="ECO:0000256" key="2">
    <source>
        <dbReference type="ARBA" id="ARBA00004496"/>
    </source>
</evidence>
<proteinExistence type="inferred from homology"/>
<evidence type="ECO:0000313" key="26">
    <source>
        <dbReference type="Ensembl" id="ENSPANP00000028450.2"/>
    </source>
</evidence>
<keyword evidence="12" id="KW-0221">Differentiation</keyword>
<feature type="compositionally biased region" description="Pro residues" evidence="24">
    <location>
        <begin position="1547"/>
        <end position="1557"/>
    </location>
</feature>
<dbReference type="GO" id="GO:0060603">
    <property type="term" value="P:mammary gland duct morphogenesis"/>
    <property type="evidence" value="ECO:0007669"/>
    <property type="project" value="Ensembl"/>
</dbReference>
<dbReference type="GO" id="GO:0001921">
    <property type="term" value="P:positive regulation of receptor recycling"/>
    <property type="evidence" value="ECO:0007669"/>
    <property type="project" value="Ensembl"/>
</dbReference>
<feature type="region of interest" description="Disordered" evidence="24">
    <location>
        <begin position="1577"/>
        <end position="1632"/>
    </location>
</feature>
<evidence type="ECO:0000256" key="13">
    <source>
        <dbReference type="ARBA" id="ARBA00022949"/>
    </source>
</evidence>
<evidence type="ECO:0000256" key="18">
    <source>
        <dbReference type="ARBA" id="ARBA00023273"/>
    </source>
</evidence>
<dbReference type="Proteomes" id="UP000028761">
    <property type="component" value="Chromosome 8"/>
</dbReference>
<dbReference type="GO" id="GO:0098887">
    <property type="term" value="P:neurotransmitter receptor transport, endosome to postsynaptic membrane"/>
    <property type="evidence" value="ECO:0007669"/>
    <property type="project" value="TreeGrafter"/>
</dbReference>
<dbReference type="GeneTree" id="ENSGT00940000154025"/>
<dbReference type="FunFam" id="2.30.42.10:FF:000114">
    <property type="entry name" value="protein scribble homolog isoform X1"/>
    <property type="match status" value="1"/>
</dbReference>
<evidence type="ECO:0000256" key="15">
    <source>
        <dbReference type="ARBA" id="ARBA00023054"/>
    </source>
</evidence>
<dbReference type="CDD" id="cd06704">
    <property type="entry name" value="PDZ1_Scribble-like"/>
    <property type="match status" value="1"/>
</dbReference>
<dbReference type="FunFam" id="2.30.42.10:FF:000041">
    <property type="entry name" value="protein scribble homolog isoform X1"/>
    <property type="match status" value="1"/>
</dbReference>
<dbReference type="GO" id="GO:0098968">
    <property type="term" value="P:neurotransmitter receptor transport postsynaptic membrane to endosome"/>
    <property type="evidence" value="ECO:0007669"/>
    <property type="project" value="TreeGrafter"/>
</dbReference>
<dbReference type="GO" id="GO:0005654">
    <property type="term" value="C:nucleoplasm"/>
    <property type="evidence" value="ECO:0007669"/>
    <property type="project" value="Ensembl"/>
</dbReference>
<dbReference type="GO" id="GO:0071896">
    <property type="term" value="P:protein localization to adherens junction"/>
    <property type="evidence" value="ECO:0007669"/>
    <property type="project" value="Ensembl"/>
</dbReference>
<keyword evidence="8" id="KW-0963">Cytoplasm</keyword>
<organism evidence="26 27">
    <name type="scientific">Papio anubis</name>
    <name type="common">Olive baboon</name>
    <dbReference type="NCBI Taxonomy" id="9555"/>
    <lineage>
        <taxon>Eukaryota</taxon>
        <taxon>Metazoa</taxon>
        <taxon>Chordata</taxon>
        <taxon>Craniata</taxon>
        <taxon>Vertebrata</taxon>
        <taxon>Euteleostomi</taxon>
        <taxon>Mammalia</taxon>
        <taxon>Eutheria</taxon>
        <taxon>Euarchontoglires</taxon>
        <taxon>Primates</taxon>
        <taxon>Haplorrhini</taxon>
        <taxon>Catarrhini</taxon>
        <taxon>Cercopithecidae</taxon>
        <taxon>Cercopithecinae</taxon>
        <taxon>Papio</taxon>
    </lineage>
</organism>
<reference evidence="26" key="3">
    <citation type="submission" date="2025-09" db="UniProtKB">
        <authorList>
            <consortium name="Ensembl"/>
        </authorList>
    </citation>
    <scope>IDENTIFICATION</scope>
</reference>
<feature type="compositionally biased region" description="Low complexity" evidence="24">
    <location>
        <begin position="1623"/>
        <end position="1632"/>
    </location>
</feature>
<dbReference type="CDD" id="cd06701">
    <property type="entry name" value="PDZ4_Scribble-like"/>
    <property type="match status" value="1"/>
</dbReference>
<dbReference type="GO" id="GO:0016080">
    <property type="term" value="P:synaptic vesicle targeting"/>
    <property type="evidence" value="ECO:0007669"/>
    <property type="project" value="Ensembl"/>
</dbReference>
<dbReference type="GO" id="GO:0014069">
    <property type="term" value="C:postsynaptic density"/>
    <property type="evidence" value="ECO:0007669"/>
    <property type="project" value="TreeGrafter"/>
</dbReference>
<dbReference type="GO" id="GO:0060561">
    <property type="term" value="P:apoptotic process involved in morphogenesis"/>
    <property type="evidence" value="ECO:0007669"/>
    <property type="project" value="Ensembl"/>
</dbReference>
<dbReference type="GO" id="GO:0043065">
    <property type="term" value="P:positive regulation of apoptotic process"/>
    <property type="evidence" value="ECO:0007669"/>
    <property type="project" value="Ensembl"/>
</dbReference>
<dbReference type="Pfam" id="PF13855">
    <property type="entry name" value="LRR_8"/>
    <property type="match status" value="2"/>
</dbReference>
<evidence type="ECO:0000256" key="20">
    <source>
        <dbReference type="ARBA" id="ARBA00034106"/>
    </source>
</evidence>
<keyword evidence="11" id="KW-0677">Repeat</keyword>
<dbReference type="GO" id="GO:0010718">
    <property type="term" value="P:positive regulation of epithelial to mesenchymal transition"/>
    <property type="evidence" value="ECO:0007669"/>
    <property type="project" value="Ensembl"/>
</dbReference>
<dbReference type="GO" id="GO:0005912">
    <property type="term" value="C:adherens junction"/>
    <property type="evidence" value="ECO:0007669"/>
    <property type="project" value="UniProtKB-SubCell"/>
</dbReference>
<dbReference type="GO" id="GO:0042060">
    <property type="term" value="P:wound healing"/>
    <property type="evidence" value="ECO:0007669"/>
    <property type="project" value="Ensembl"/>
</dbReference>
<dbReference type="FunFam" id="3.80.10.10:FF:000064">
    <property type="entry name" value="Scribbled planar cell polarity protein"/>
    <property type="match status" value="1"/>
</dbReference>
<feature type="compositionally biased region" description="Basic and acidic residues" evidence="24">
    <location>
        <begin position="1530"/>
        <end position="1543"/>
    </location>
</feature>
<feature type="region of interest" description="Disordered" evidence="24">
    <location>
        <begin position="1372"/>
        <end position="1391"/>
    </location>
</feature>